<gene>
    <name evidence="1" type="ORF">VFPPC_18395</name>
</gene>
<organism evidence="1 2">
    <name type="scientific">Pochonia chlamydosporia 170</name>
    <dbReference type="NCBI Taxonomy" id="1380566"/>
    <lineage>
        <taxon>Eukaryota</taxon>
        <taxon>Fungi</taxon>
        <taxon>Dikarya</taxon>
        <taxon>Ascomycota</taxon>
        <taxon>Pezizomycotina</taxon>
        <taxon>Sordariomycetes</taxon>
        <taxon>Hypocreomycetidae</taxon>
        <taxon>Hypocreales</taxon>
        <taxon>Clavicipitaceae</taxon>
        <taxon>Pochonia</taxon>
    </lineage>
</organism>
<protein>
    <submittedName>
        <fullName evidence="1">Uncharacterized protein</fullName>
    </submittedName>
</protein>
<dbReference type="KEGG" id="pchm:VFPPC_18395"/>
<keyword evidence="2" id="KW-1185">Reference proteome</keyword>
<reference evidence="1 2" key="1">
    <citation type="journal article" date="2016" name="PLoS Pathog.">
        <title>Biosynthesis of antibiotic leucinostatins in bio-control fungus Purpureocillium lilacinum and their inhibition on phytophthora revealed by genome mining.</title>
        <authorList>
            <person name="Wang G."/>
            <person name="Liu Z."/>
            <person name="Lin R."/>
            <person name="Li E."/>
            <person name="Mao Z."/>
            <person name="Ling J."/>
            <person name="Yang Y."/>
            <person name="Yin W.B."/>
            <person name="Xie B."/>
        </authorList>
    </citation>
    <scope>NUCLEOTIDE SEQUENCE [LARGE SCALE GENOMIC DNA]</scope>
    <source>
        <strain evidence="1">170</strain>
    </source>
</reference>
<accession>A0A219ANR6</accession>
<comment type="caution">
    <text evidence="1">The sequence shown here is derived from an EMBL/GenBank/DDBJ whole genome shotgun (WGS) entry which is preliminary data.</text>
</comment>
<dbReference type="AlphaFoldDB" id="A0A219ANR6"/>
<dbReference type="RefSeq" id="XP_022285003.1">
    <property type="nucleotide sequence ID" value="XM_022430013.1"/>
</dbReference>
<proteinExistence type="predicted"/>
<sequence length="65" mass="7477">MPKQVTRRPRVCSRPLQMQCESNFSCSIASSAYEAFLAFASALTNRAYSHFEQVYGFTLNYQRCL</sequence>
<name>A0A219ANR6_METCM</name>
<evidence type="ECO:0000313" key="2">
    <source>
        <dbReference type="Proteomes" id="UP000078397"/>
    </source>
</evidence>
<dbReference type="Proteomes" id="UP000078397">
    <property type="component" value="Unassembled WGS sequence"/>
</dbReference>
<evidence type="ECO:0000313" key="1">
    <source>
        <dbReference type="EMBL" id="OWT42490.1"/>
    </source>
</evidence>
<dbReference type="GeneID" id="33937186"/>
<dbReference type="EMBL" id="LSBJ02000015">
    <property type="protein sequence ID" value="OWT42490.1"/>
    <property type="molecule type" value="Genomic_DNA"/>
</dbReference>